<evidence type="ECO:0000256" key="1">
    <source>
        <dbReference type="SAM" id="Phobius"/>
    </source>
</evidence>
<organism evidence="2 3">
    <name type="scientific">Fusarium floridanum</name>
    <dbReference type="NCBI Taxonomy" id="1325733"/>
    <lineage>
        <taxon>Eukaryota</taxon>
        <taxon>Fungi</taxon>
        <taxon>Dikarya</taxon>
        <taxon>Ascomycota</taxon>
        <taxon>Pezizomycotina</taxon>
        <taxon>Sordariomycetes</taxon>
        <taxon>Hypocreomycetidae</taxon>
        <taxon>Hypocreales</taxon>
        <taxon>Nectriaceae</taxon>
        <taxon>Fusarium</taxon>
        <taxon>Fusarium solani species complex</taxon>
    </lineage>
</organism>
<keyword evidence="3" id="KW-1185">Reference proteome</keyword>
<reference evidence="2 3" key="1">
    <citation type="submission" date="2017-06" db="EMBL/GenBank/DDBJ databases">
        <title>Comparative genomic analysis of Ambrosia Fusariam Clade fungi.</title>
        <authorList>
            <person name="Stajich J.E."/>
            <person name="Carrillo J."/>
            <person name="Kijimoto T."/>
            <person name="Eskalen A."/>
            <person name="O'Donnell K."/>
            <person name="Kasson M."/>
        </authorList>
    </citation>
    <scope>NUCLEOTIDE SEQUENCE [LARGE SCALE GENOMIC DNA]</scope>
    <source>
        <strain evidence="2 3">NRRL62606</strain>
    </source>
</reference>
<dbReference type="EMBL" id="NKCL01001146">
    <property type="protein sequence ID" value="RSL42929.1"/>
    <property type="molecule type" value="Genomic_DNA"/>
</dbReference>
<feature type="transmembrane region" description="Helical" evidence="1">
    <location>
        <begin position="267"/>
        <end position="287"/>
    </location>
</feature>
<gene>
    <name evidence="2" type="ORF">CEP51_016421</name>
</gene>
<keyword evidence="1" id="KW-0472">Membrane</keyword>
<sequence>MDFSTTQQLENLSRRRYQACVDDIEAFNDHSLLSTYTANDSALQMNLAPTNIYTRLLMVASALWQKLMSMSLHLLAPITTLALQLNLALADLCTLLCYFYYWGLQKDNEGYASYLLSLACFFKLIFPEKGLEDLIREADKPPLMLTQHFCSTFSKELKLRISTSSTGDFSTIITSIFDGLKARRQIATLSCKEFEFTGRPNDILHRVDSKGEELPEGYITPERFALIVGYFVGKNGQFVSPGISMENIIQTATILPRRVKRRRRRGVPNRTVVVLLLSFFMVLRVAIESGQRFFE</sequence>
<keyword evidence="1" id="KW-0812">Transmembrane</keyword>
<protein>
    <submittedName>
        <fullName evidence="2">Uncharacterized protein</fullName>
    </submittedName>
</protein>
<comment type="caution">
    <text evidence="2">The sequence shown here is derived from an EMBL/GenBank/DDBJ whole genome shotgun (WGS) entry which is preliminary data.</text>
</comment>
<feature type="transmembrane region" description="Helical" evidence="1">
    <location>
        <begin position="74"/>
        <end position="104"/>
    </location>
</feature>
<dbReference type="AlphaFoldDB" id="A0A428NQ68"/>
<dbReference type="Proteomes" id="UP000287972">
    <property type="component" value="Unassembled WGS sequence"/>
</dbReference>
<accession>A0A428NQ68</accession>
<keyword evidence="1" id="KW-1133">Transmembrane helix</keyword>
<evidence type="ECO:0000313" key="2">
    <source>
        <dbReference type="EMBL" id="RSL42929.1"/>
    </source>
</evidence>
<evidence type="ECO:0000313" key="3">
    <source>
        <dbReference type="Proteomes" id="UP000287972"/>
    </source>
</evidence>
<name>A0A428NQ68_9HYPO</name>
<proteinExistence type="predicted"/>